<protein>
    <submittedName>
        <fullName evidence="1">Uncharacterized protein</fullName>
    </submittedName>
</protein>
<reference evidence="1" key="1">
    <citation type="journal article" date="2015" name="Genome Biol. Evol.">
        <title>Organellar Genomes of White Spruce (Picea glauca): Assembly and Annotation.</title>
        <authorList>
            <person name="Jackman S.D."/>
            <person name="Warren R.L."/>
            <person name="Gibb E.A."/>
            <person name="Vandervalk B.P."/>
            <person name="Mohamadi H."/>
            <person name="Chu J."/>
            <person name="Raymond A."/>
            <person name="Pleasance S."/>
            <person name="Coope R."/>
            <person name="Wildung M.R."/>
            <person name="Ritland C.E."/>
            <person name="Bousquet J."/>
            <person name="Jones S.J."/>
            <person name="Bohlmann J."/>
            <person name="Birol I."/>
        </authorList>
    </citation>
    <scope>NUCLEOTIDE SEQUENCE [LARGE SCALE GENOMIC DNA]</scope>
    <source>
        <tissue evidence="1">Flushing bud</tissue>
    </source>
</reference>
<accession>A0A101M194</accession>
<dbReference type="AlphaFoldDB" id="A0A101M194"/>
<keyword evidence="1" id="KW-0496">Mitochondrion</keyword>
<gene>
    <name evidence="1" type="ORF">ABT39_MTgene3699</name>
</gene>
<evidence type="ECO:0000313" key="1">
    <source>
        <dbReference type="EMBL" id="KUM49150.1"/>
    </source>
</evidence>
<comment type="caution">
    <text evidence="1">The sequence shown here is derived from an EMBL/GenBank/DDBJ whole genome shotgun (WGS) entry which is preliminary data.</text>
</comment>
<geneLocation type="mitochondrion" evidence="1"/>
<sequence>MLFLHTQAWTGMHIIMRKSGFLHTLDDEMSHYIVGGEEYVT</sequence>
<organism evidence="1">
    <name type="scientific">Picea glauca</name>
    <name type="common">White spruce</name>
    <name type="synonym">Pinus glauca</name>
    <dbReference type="NCBI Taxonomy" id="3330"/>
    <lineage>
        <taxon>Eukaryota</taxon>
        <taxon>Viridiplantae</taxon>
        <taxon>Streptophyta</taxon>
        <taxon>Embryophyta</taxon>
        <taxon>Tracheophyta</taxon>
        <taxon>Spermatophyta</taxon>
        <taxon>Pinopsida</taxon>
        <taxon>Pinidae</taxon>
        <taxon>Conifers I</taxon>
        <taxon>Pinales</taxon>
        <taxon>Pinaceae</taxon>
        <taxon>Picea</taxon>
    </lineage>
</organism>
<proteinExistence type="predicted"/>
<dbReference type="EMBL" id="LKAM01000003">
    <property type="protein sequence ID" value="KUM49150.1"/>
    <property type="molecule type" value="Genomic_DNA"/>
</dbReference>
<name>A0A101M194_PICGL</name>